<dbReference type="InterPro" id="IPR055406">
    <property type="entry name" value="HEAT_Maestro"/>
</dbReference>
<dbReference type="Pfam" id="PF23227">
    <property type="entry name" value="HEAT_MROH2B_C"/>
    <property type="match status" value="1"/>
</dbReference>
<gene>
    <name evidence="2" type="ORF">MONAX_5E037682</name>
</gene>
<dbReference type="SUPFAM" id="SSF48371">
    <property type="entry name" value="ARM repeat"/>
    <property type="match status" value="1"/>
</dbReference>
<organism evidence="2 3">
    <name type="scientific">Marmota monax</name>
    <name type="common">Woodchuck</name>
    <dbReference type="NCBI Taxonomy" id="9995"/>
    <lineage>
        <taxon>Eukaryota</taxon>
        <taxon>Metazoa</taxon>
        <taxon>Chordata</taxon>
        <taxon>Craniata</taxon>
        <taxon>Vertebrata</taxon>
        <taxon>Euteleostomi</taxon>
        <taxon>Mammalia</taxon>
        <taxon>Eutheria</taxon>
        <taxon>Euarchontoglires</taxon>
        <taxon>Glires</taxon>
        <taxon>Rodentia</taxon>
        <taxon>Sciuromorpha</taxon>
        <taxon>Sciuridae</taxon>
        <taxon>Xerinae</taxon>
        <taxon>Marmotini</taxon>
        <taxon>Marmota</taxon>
    </lineage>
</organism>
<dbReference type="InterPro" id="IPR011989">
    <property type="entry name" value="ARM-like"/>
</dbReference>
<dbReference type="InterPro" id="IPR045206">
    <property type="entry name" value="Maestro_heat-like_prot"/>
</dbReference>
<sequence>MFRCVHFWGWRSLESSSGQGHTKTDKEMTVFQTSMCSILTQKKPAVLYGFFLETMSYVKNDLLRIRIAACKLAGIIVKQLSVHYLKKLDWPALRNSLQELQLDSDPGVRKAALETLKVLDSCSQHWQLALGLP</sequence>
<dbReference type="GO" id="GO:0005737">
    <property type="term" value="C:cytoplasm"/>
    <property type="evidence" value="ECO:0007669"/>
    <property type="project" value="TreeGrafter"/>
</dbReference>
<dbReference type="InterPro" id="IPR016024">
    <property type="entry name" value="ARM-type_fold"/>
</dbReference>
<dbReference type="EMBL" id="CABDUW010000153">
    <property type="protein sequence ID" value="VTJ60692.1"/>
    <property type="molecule type" value="Genomic_DNA"/>
</dbReference>
<dbReference type="PANTHER" id="PTHR23120:SF14">
    <property type="entry name" value="MAESTRO HEAT-LIKE REPEAT-CONTAINING PROTEIN FAMILY MEMBER 2A"/>
    <property type="match status" value="1"/>
</dbReference>
<proteinExistence type="predicted"/>
<keyword evidence="3" id="KW-1185">Reference proteome</keyword>
<evidence type="ECO:0000313" key="3">
    <source>
        <dbReference type="Proteomes" id="UP000335636"/>
    </source>
</evidence>
<evidence type="ECO:0000259" key="1">
    <source>
        <dbReference type="Pfam" id="PF23227"/>
    </source>
</evidence>
<evidence type="ECO:0000313" key="2">
    <source>
        <dbReference type="EMBL" id="VTJ60692.1"/>
    </source>
</evidence>
<accession>A0A5E4AVX0</accession>
<protein>
    <recommendedName>
        <fullName evidence="1">Maestro/Maestro-like HEAT-repeats domain-containing protein</fullName>
    </recommendedName>
</protein>
<reference evidence="2" key="1">
    <citation type="submission" date="2019-04" db="EMBL/GenBank/DDBJ databases">
        <authorList>
            <person name="Alioto T."/>
            <person name="Alioto T."/>
        </authorList>
    </citation>
    <scope>NUCLEOTIDE SEQUENCE [LARGE SCALE GENOMIC DNA]</scope>
</reference>
<feature type="domain" description="Maestro/Maestro-like HEAT-repeats" evidence="1">
    <location>
        <begin position="1"/>
        <end position="119"/>
    </location>
</feature>
<dbReference type="PANTHER" id="PTHR23120">
    <property type="entry name" value="MAESTRO-RELATED HEAT DOMAIN-CONTAINING"/>
    <property type="match status" value="1"/>
</dbReference>
<dbReference type="Gene3D" id="1.25.10.10">
    <property type="entry name" value="Leucine-rich Repeat Variant"/>
    <property type="match status" value="1"/>
</dbReference>
<dbReference type="AlphaFoldDB" id="A0A5E4AVX0"/>
<name>A0A5E4AVX0_MARMO</name>
<comment type="caution">
    <text evidence="2">The sequence shown here is derived from an EMBL/GenBank/DDBJ whole genome shotgun (WGS) entry which is preliminary data.</text>
</comment>
<dbReference type="Proteomes" id="UP000335636">
    <property type="component" value="Unassembled WGS sequence"/>
</dbReference>